<dbReference type="Proteomes" id="UP000784294">
    <property type="component" value="Unassembled WGS sequence"/>
</dbReference>
<feature type="chain" id="PRO_5019157676" description="Secreted protein" evidence="1">
    <location>
        <begin position="28"/>
        <end position="85"/>
    </location>
</feature>
<protein>
    <recommendedName>
        <fullName evidence="4">Secreted protein</fullName>
    </recommendedName>
</protein>
<evidence type="ECO:0000256" key="1">
    <source>
        <dbReference type="SAM" id="SignalP"/>
    </source>
</evidence>
<gene>
    <name evidence="2" type="ORF">PXEA_LOCUS35433</name>
</gene>
<dbReference type="AlphaFoldDB" id="A0A448XQ06"/>
<keyword evidence="1" id="KW-0732">Signal</keyword>
<proteinExistence type="predicted"/>
<dbReference type="EMBL" id="CAAALY010271991">
    <property type="protein sequence ID" value="VEL41993.1"/>
    <property type="molecule type" value="Genomic_DNA"/>
</dbReference>
<feature type="signal peptide" evidence="1">
    <location>
        <begin position="1"/>
        <end position="27"/>
    </location>
</feature>
<keyword evidence="3" id="KW-1185">Reference proteome</keyword>
<reference evidence="2" key="1">
    <citation type="submission" date="2018-11" db="EMBL/GenBank/DDBJ databases">
        <authorList>
            <consortium name="Pathogen Informatics"/>
        </authorList>
    </citation>
    <scope>NUCLEOTIDE SEQUENCE</scope>
</reference>
<evidence type="ECO:0000313" key="2">
    <source>
        <dbReference type="EMBL" id="VEL41993.1"/>
    </source>
</evidence>
<evidence type="ECO:0000313" key="3">
    <source>
        <dbReference type="Proteomes" id="UP000784294"/>
    </source>
</evidence>
<name>A0A448XQ06_9PLAT</name>
<sequence length="85" mass="9041">MELDTIGLFVGLPSLALLASLYSPTPSSPPPSGLRWREGGGPVCPAPPRRCLVASRAAFEWNDEDVIVNVWLTLEAVICSCVTSS</sequence>
<organism evidence="2 3">
    <name type="scientific">Protopolystoma xenopodis</name>
    <dbReference type="NCBI Taxonomy" id="117903"/>
    <lineage>
        <taxon>Eukaryota</taxon>
        <taxon>Metazoa</taxon>
        <taxon>Spiralia</taxon>
        <taxon>Lophotrochozoa</taxon>
        <taxon>Platyhelminthes</taxon>
        <taxon>Monogenea</taxon>
        <taxon>Polyopisthocotylea</taxon>
        <taxon>Polystomatidea</taxon>
        <taxon>Polystomatidae</taxon>
        <taxon>Protopolystoma</taxon>
    </lineage>
</organism>
<evidence type="ECO:0008006" key="4">
    <source>
        <dbReference type="Google" id="ProtNLM"/>
    </source>
</evidence>
<accession>A0A448XQ06</accession>
<comment type="caution">
    <text evidence="2">The sequence shown here is derived from an EMBL/GenBank/DDBJ whole genome shotgun (WGS) entry which is preliminary data.</text>
</comment>